<dbReference type="EMBL" id="JABBPN010000006">
    <property type="protein sequence ID" value="NMO95903.1"/>
    <property type="molecule type" value="Genomic_DNA"/>
</dbReference>
<comment type="caution">
    <text evidence="2">The sequence shown here is derived from an EMBL/GenBank/DDBJ whole genome shotgun (WGS) entry which is preliminary data.</text>
</comment>
<dbReference type="Gene3D" id="3.40.630.30">
    <property type="match status" value="1"/>
</dbReference>
<dbReference type="InterPro" id="IPR000182">
    <property type="entry name" value="GNAT_dom"/>
</dbReference>
<dbReference type="Proteomes" id="UP000565468">
    <property type="component" value="Unassembled WGS sequence"/>
</dbReference>
<dbReference type="PROSITE" id="PS51186">
    <property type="entry name" value="GNAT"/>
    <property type="match status" value="1"/>
</dbReference>
<dbReference type="InterPro" id="IPR016181">
    <property type="entry name" value="Acyl_CoA_acyltransferase"/>
</dbReference>
<proteinExistence type="predicted"/>
<accession>A0A848M7Q9</accession>
<evidence type="ECO:0000259" key="1">
    <source>
        <dbReference type="PROSITE" id="PS51186"/>
    </source>
</evidence>
<dbReference type="CDD" id="cd04301">
    <property type="entry name" value="NAT_SF"/>
    <property type="match status" value="1"/>
</dbReference>
<feature type="domain" description="N-acetyltransferase" evidence="1">
    <location>
        <begin position="26"/>
        <end position="156"/>
    </location>
</feature>
<gene>
    <name evidence="2" type="ORF">HII30_08995</name>
</gene>
<sequence>MATIPQTQCRLSLVPARQKHIIHNLMQFYFYDFTQFLDFDVNMNGEFDPYPDLDEYWIHREERFPFLIICENLPAGFALVERMPNSKEADYYLTEFFVMKKYRRSGLGTWAAYEVFDRLQGSWKVTQVSTNQPAQSFWRKIIHAYTDGDYLERTDPSSGNPSQYFQSR</sequence>
<keyword evidence="2" id="KW-0808">Transferase</keyword>
<evidence type="ECO:0000313" key="2">
    <source>
        <dbReference type="EMBL" id="NMO95903.1"/>
    </source>
</evidence>
<evidence type="ECO:0000313" key="3">
    <source>
        <dbReference type="Proteomes" id="UP000565468"/>
    </source>
</evidence>
<dbReference type="GO" id="GO:0016747">
    <property type="term" value="F:acyltransferase activity, transferring groups other than amino-acyl groups"/>
    <property type="evidence" value="ECO:0007669"/>
    <property type="project" value="InterPro"/>
</dbReference>
<dbReference type="SUPFAM" id="SSF55729">
    <property type="entry name" value="Acyl-CoA N-acyltransferases (Nat)"/>
    <property type="match status" value="1"/>
</dbReference>
<dbReference type="RefSeq" id="WP_169504687.1">
    <property type="nucleotide sequence ID" value="NZ_JABBPN010000006.1"/>
</dbReference>
<protein>
    <submittedName>
        <fullName evidence="2">GNAT family N-acetyltransferase</fullName>
    </submittedName>
</protein>
<keyword evidence="3" id="KW-1185">Reference proteome</keyword>
<name>A0A848M7Q9_PAELE</name>
<dbReference type="Pfam" id="PF00583">
    <property type="entry name" value="Acetyltransf_1"/>
    <property type="match status" value="1"/>
</dbReference>
<organism evidence="2 3">
    <name type="scientific">Paenibacillus lemnae</name>
    <dbReference type="NCBI Taxonomy" id="1330551"/>
    <lineage>
        <taxon>Bacteria</taxon>
        <taxon>Bacillati</taxon>
        <taxon>Bacillota</taxon>
        <taxon>Bacilli</taxon>
        <taxon>Bacillales</taxon>
        <taxon>Paenibacillaceae</taxon>
        <taxon>Paenibacillus</taxon>
    </lineage>
</organism>
<reference evidence="2 3" key="1">
    <citation type="submission" date="2020-04" db="EMBL/GenBank/DDBJ databases">
        <title>Paenibacillus algicola sp. nov., a novel marine bacterium producing alginate lyase.</title>
        <authorList>
            <person name="Huang H."/>
        </authorList>
    </citation>
    <scope>NUCLEOTIDE SEQUENCE [LARGE SCALE GENOMIC DNA]</scope>
    <source>
        <strain evidence="2 3">L7-75</strain>
    </source>
</reference>
<dbReference type="AlphaFoldDB" id="A0A848M7Q9"/>